<dbReference type="GO" id="GO:0033290">
    <property type="term" value="C:eukaryotic 48S preinitiation complex"/>
    <property type="evidence" value="ECO:0007669"/>
    <property type="project" value="UniProtKB-UniRule"/>
</dbReference>
<feature type="region of interest" description="Disordered" evidence="6">
    <location>
        <begin position="136"/>
        <end position="176"/>
    </location>
</feature>
<feature type="region of interest" description="Disordered" evidence="6">
    <location>
        <begin position="556"/>
        <end position="579"/>
    </location>
</feature>
<comment type="similarity">
    <text evidence="5">Belongs to the eIF-3 subunit D family.</text>
</comment>
<keyword evidence="2 5" id="KW-0396">Initiation factor</keyword>
<feature type="region of interest" description="Disordered" evidence="6">
    <location>
        <begin position="112"/>
        <end position="131"/>
    </location>
</feature>
<dbReference type="GO" id="GO:0003743">
    <property type="term" value="F:translation initiation factor activity"/>
    <property type="evidence" value="ECO:0007669"/>
    <property type="project" value="UniProtKB-UniRule"/>
</dbReference>
<dbReference type="EMBL" id="OC005648">
    <property type="protein sequence ID" value="CAD7265545.1"/>
    <property type="molecule type" value="Genomic_DNA"/>
</dbReference>
<organism evidence="7">
    <name type="scientific">Timema shepardi</name>
    <name type="common">Walking stick</name>
    <dbReference type="NCBI Taxonomy" id="629360"/>
    <lineage>
        <taxon>Eukaryota</taxon>
        <taxon>Metazoa</taxon>
        <taxon>Ecdysozoa</taxon>
        <taxon>Arthropoda</taxon>
        <taxon>Hexapoda</taxon>
        <taxon>Insecta</taxon>
        <taxon>Pterygota</taxon>
        <taxon>Neoptera</taxon>
        <taxon>Polyneoptera</taxon>
        <taxon>Phasmatodea</taxon>
        <taxon>Timematodea</taxon>
        <taxon>Timematoidea</taxon>
        <taxon>Timematidae</taxon>
        <taxon>Timema</taxon>
    </lineage>
</organism>
<keyword evidence="3" id="KW-0694">RNA-binding</keyword>
<feature type="region of interest" description="RNA gate" evidence="5">
    <location>
        <begin position="298"/>
        <end position="312"/>
    </location>
</feature>
<dbReference type="GO" id="GO:0016282">
    <property type="term" value="C:eukaryotic 43S preinitiation complex"/>
    <property type="evidence" value="ECO:0007669"/>
    <property type="project" value="UniProtKB-UniRule"/>
</dbReference>
<dbReference type="PANTHER" id="PTHR12399:SF0">
    <property type="entry name" value="EUKARYOTIC TRANSLATION INITIATION FACTOR 3 SUBUNIT D"/>
    <property type="match status" value="1"/>
</dbReference>
<dbReference type="InterPro" id="IPR007783">
    <property type="entry name" value="eIF3d"/>
</dbReference>
<feature type="compositionally biased region" description="Acidic residues" evidence="6">
    <location>
        <begin position="558"/>
        <end position="571"/>
    </location>
</feature>
<feature type="region of interest" description="Disordered" evidence="6">
    <location>
        <begin position="1"/>
        <end position="28"/>
    </location>
</feature>
<dbReference type="AlphaFoldDB" id="A0A7R9B3D2"/>
<comment type="subcellular location">
    <subcellularLocation>
        <location evidence="5">Cytoplasm</location>
    </subcellularLocation>
</comment>
<dbReference type="GO" id="GO:0005852">
    <property type="term" value="C:eukaryotic translation initiation factor 3 complex"/>
    <property type="evidence" value="ECO:0007669"/>
    <property type="project" value="UniProtKB-UniRule"/>
</dbReference>
<evidence type="ECO:0000313" key="7">
    <source>
        <dbReference type="EMBL" id="CAD7265545.1"/>
    </source>
</evidence>
<evidence type="ECO:0000256" key="2">
    <source>
        <dbReference type="ARBA" id="ARBA00022540"/>
    </source>
</evidence>
<keyword evidence="1 5" id="KW-0963">Cytoplasm</keyword>
<accession>A0A7R9B3D2</accession>
<dbReference type="HAMAP" id="MF_03003">
    <property type="entry name" value="eIF3d"/>
    <property type="match status" value="1"/>
</dbReference>
<evidence type="ECO:0000256" key="4">
    <source>
        <dbReference type="ARBA" id="ARBA00022917"/>
    </source>
</evidence>
<dbReference type="Pfam" id="PF05091">
    <property type="entry name" value="eIF-3_zeta"/>
    <property type="match status" value="1"/>
</dbReference>
<keyword evidence="4 5" id="KW-0648">Protein biosynthesis</keyword>
<sequence length="616" mass="70421">MVKMTEDPVVSGDDAQHFKPPIIQDNATGWGPCDMPEQFKDMPYQPFSKGDRLGKISDWTGAAFQDKKYTNKYQSQFGSGGQYAYYHDEDESTFHLVDTTRVQKPPYQRGRFRQNQRNMRGRGGQRGGHQNQLQLLGKGLKMRDRNQRQQRKWPMRQGMRNNKNQPPIKSRDASVTVRPDWTTIEEMDFPRLAKLSLPNVKEGQDVLCCGSLEYYDKTYDRVNVKNEKPLQRIDRIFHTVTTTDDPIIRKLSKTEGNVYATDAILATLMCCTRSNYSWDIVIEKIGEKLFLDKRDNTEFDLLTVNETSVEPPQDDGNSLNSPRNLALEATFINHNFSQQVLKTGEPRYKFEEGNPFISEEEAGEVASVAYRYRKWDLDNGVVLVARSEHDAVMHGPNGELQFVSIKALNEWDSKEDAVRQLFFVMTVFLLSRQLSGDVEWRQKLDTQRGAVLANELRNNSCKLAKWTVQALLAGSDQIKFGYVSRAHVRDSSKHVILGTQQYKPNEFATQINLNMDNAWGILRCIVDICMKQKDGKYLIMKDPNKPMIRLYDIPDNTFESDNDDGDDDDAGESARSRPSPCCPVAAVEFVALIDVPVSAPDNTFQPLYPYSSVKRI</sequence>
<evidence type="ECO:0000256" key="6">
    <source>
        <dbReference type="SAM" id="MobiDB-lite"/>
    </source>
</evidence>
<dbReference type="PIRSF" id="PIRSF016281">
    <property type="entry name" value="EIF-3_zeta"/>
    <property type="match status" value="1"/>
</dbReference>
<dbReference type="GO" id="GO:0001732">
    <property type="term" value="P:formation of cytoplasmic translation initiation complex"/>
    <property type="evidence" value="ECO:0007669"/>
    <property type="project" value="UniProtKB-UniRule"/>
</dbReference>
<protein>
    <recommendedName>
        <fullName evidence="5">Eukaryotic translation initiation factor 3 subunit D</fullName>
        <shortName evidence="5">eIF3d</shortName>
    </recommendedName>
    <alternativeName>
        <fullName evidence="5">Eukaryotic translation initiation factor 3 subunit 7</fullName>
    </alternativeName>
</protein>
<dbReference type="PANTHER" id="PTHR12399">
    <property type="entry name" value="EUKARYOTIC TRANSLATION INITIATION FACTOR 3 SUBUNIT 7"/>
    <property type="match status" value="1"/>
</dbReference>
<gene>
    <name evidence="7" type="ORF">TSIB3V08_LOCUS9580</name>
</gene>
<evidence type="ECO:0000256" key="3">
    <source>
        <dbReference type="ARBA" id="ARBA00022884"/>
    </source>
</evidence>
<evidence type="ECO:0000256" key="1">
    <source>
        <dbReference type="ARBA" id="ARBA00022490"/>
    </source>
</evidence>
<reference evidence="7" key="1">
    <citation type="submission" date="2020-11" db="EMBL/GenBank/DDBJ databases">
        <authorList>
            <person name="Tran Van P."/>
        </authorList>
    </citation>
    <scope>NUCLEOTIDE SEQUENCE</scope>
</reference>
<proteinExistence type="inferred from homology"/>
<comment type="domain">
    <text evidence="5">The RNA gate region regulates mRNA cap recognition to prevent promiscuous mRNA-binding before assembly of eif3d into the full eukaryotic translation initiation factor 3 (eIF-3) complex.</text>
</comment>
<comment type="function">
    <text evidence="5">mRNA cap-binding component of the eukaryotic translation initiation factor 3 (eIF-3) complex, which is involved in protein synthesis of a specialized repertoire of mRNAs and, together with other initiation factors, stimulates binding of mRNA and methionyl-tRNAi to the 40S ribosome. The eIF-3 complex specifically targets and initiates translation of a subset of mRNAs involved in cell proliferation. In the eIF-3 complex, eif3d specifically recognizes and binds the 7-methylguanosine cap of a subset of mRNAs.</text>
</comment>
<evidence type="ECO:0000256" key="5">
    <source>
        <dbReference type="HAMAP-Rule" id="MF_03003"/>
    </source>
</evidence>
<comment type="subunit">
    <text evidence="5">Component of the eukaryotic translation initiation factor 3 (eIF-3) complex.</text>
</comment>
<dbReference type="GO" id="GO:0002191">
    <property type="term" value="P:cap-dependent translational initiation"/>
    <property type="evidence" value="ECO:0007669"/>
    <property type="project" value="UniProtKB-UniRule"/>
</dbReference>
<dbReference type="GO" id="GO:0098808">
    <property type="term" value="F:mRNA cap binding"/>
    <property type="evidence" value="ECO:0007669"/>
    <property type="project" value="UniProtKB-UniRule"/>
</dbReference>
<name>A0A7R9B3D2_TIMSH</name>